<dbReference type="SUPFAM" id="SSF52540">
    <property type="entry name" value="P-loop containing nucleoside triphosphate hydrolases"/>
    <property type="match status" value="1"/>
</dbReference>
<organism evidence="1 2">
    <name type="scientific">Eubacterium coprostanoligenes</name>
    <dbReference type="NCBI Taxonomy" id="290054"/>
    <lineage>
        <taxon>Bacteria</taxon>
        <taxon>Bacillati</taxon>
        <taxon>Bacillota</taxon>
        <taxon>Clostridia</taxon>
        <taxon>Eubacteriales</taxon>
        <taxon>Eubacteriaceae</taxon>
        <taxon>Eubacterium</taxon>
    </lineage>
</organism>
<dbReference type="Proteomes" id="UP000190657">
    <property type="component" value="Unassembled WGS sequence"/>
</dbReference>
<dbReference type="GO" id="GO:0016301">
    <property type="term" value="F:kinase activity"/>
    <property type="evidence" value="ECO:0007669"/>
    <property type="project" value="UniProtKB-KW"/>
</dbReference>
<name>A0A1T4K3C0_9FIRM</name>
<proteinExistence type="predicted"/>
<protein>
    <submittedName>
        <fullName evidence="1">Cytidylate kinase-like family protein</fullName>
    </submittedName>
</protein>
<keyword evidence="2" id="KW-1185">Reference proteome</keyword>
<dbReference type="OrthoDB" id="9781180at2"/>
<keyword evidence="1" id="KW-0418">Kinase</keyword>
<evidence type="ECO:0000313" key="2">
    <source>
        <dbReference type="Proteomes" id="UP000190657"/>
    </source>
</evidence>
<sequence length="197" mass="22948">MAKQFIISIGREYGSGGRVIAEELAKRYNVNLYGKNLLDLVAQEKNLNLDELKKYDEKARNIWLSRSVDGYSNSHEDNVAQMQFDYLKERAESGESFIVLGRCADYVLREYEGLVKIFVTGEMDTKVKRIASIEKLRYDDAKNLVEKRNKIRRSYHNRYSKYKWGDSRYYDLLINTSKVGIDNATDVIDAYIKSIIE</sequence>
<keyword evidence="1" id="KW-0808">Transferase</keyword>
<evidence type="ECO:0000313" key="1">
    <source>
        <dbReference type="EMBL" id="SJZ36924.1"/>
    </source>
</evidence>
<dbReference type="RefSeq" id="WP_078767777.1">
    <property type="nucleotide sequence ID" value="NZ_FUWW01000002.1"/>
</dbReference>
<dbReference type="Gene3D" id="3.40.50.300">
    <property type="entry name" value="P-loop containing nucleotide triphosphate hydrolases"/>
    <property type="match status" value="1"/>
</dbReference>
<gene>
    <name evidence="1" type="ORF">SAMN02745114_00276</name>
</gene>
<dbReference type="STRING" id="290054.SAMN02745114_00276"/>
<dbReference type="InterPro" id="IPR027417">
    <property type="entry name" value="P-loop_NTPase"/>
</dbReference>
<dbReference type="Pfam" id="PF13189">
    <property type="entry name" value="Cytidylate_kin2"/>
    <property type="match status" value="1"/>
</dbReference>
<reference evidence="1 2" key="1">
    <citation type="submission" date="2017-02" db="EMBL/GenBank/DDBJ databases">
        <authorList>
            <person name="Peterson S.W."/>
        </authorList>
    </citation>
    <scope>NUCLEOTIDE SEQUENCE [LARGE SCALE GENOMIC DNA]</scope>
    <source>
        <strain evidence="1 2">ATCC 51222</strain>
    </source>
</reference>
<dbReference type="EMBL" id="FUWW01000002">
    <property type="protein sequence ID" value="SJZ36924.1"/>
    <property type="molecule type" value="Genomic_DNA"/>
</dbReference>
<accession>A0A1T4K3C0</accession>
<dbReference type="AlphaFoldDB" id="A0A1T4K3C0"/>